<organism evidence="10">
    <name type="scientific">mine drainage metagenome</name>
    <dbReference type="NCBI Taxonomy" id="410659"/>
    <lineage>
        <taxon>unclassified sequences</taxon>
        <taxon>metagenomes</taxon>
        <taxon>ecological metagenomes</taxon>
    </lineage>
</organism>
<dbReference type="AlphaFoldDB" id="E6PSM6"/>
<name>E6PSM6_9ZZZZ</name>
<evidence type="ECO:0000256" key="4">
    <source>
        <dbReference type="ARBA" id="ARBA00023239"/>
    </source>
</evidence>
<dbReference type="GO" id="GO:0004852">
    <property type="term" value="F:uroporphyrinogen-III synthase activity"/>
    <property type="evidence" value="ECO:0007669"/>
    <property type="project" value="UniProtKB-EC"/>
</dbReference>
<evidence type="ECO:0000256" key="5">
    <source>
        <dbReference type="ARBA" id="ARBA00023244"/>
    </source>
</evidence>
<dbReference type="InterPro" id="IPR003754">
    <property type="entry name" value="4pyrrol_synth_uPrphyn_synth"/>
</dbReference>
<dbReference type="EMBL" id="CABM01000048">
    <property type="protein sequence ID" value="CBH97933.1"/>
    <property type="molecule type" value="Genomic_DNA"/>
</dbReference>
<evidence type="ECO:0000256" key="3">
    <source>
        <dbReference type="ARBA" id="ARBA00013109"/>
    </source>
</evidence>
<dbReference type="InterPro" id="IPR036108">
    <property type="entry name" value="4pyrrol_syn_uPrphyn_synt_sf"/>
</dbReference>
<protein>
    <recommendedName>
        <fullName evidence="3">uroporphyrinogen-III synthase</fullName>
        <ecNumber evidence="3">4.2.1.75</ecNumber>
    </recommendedName>
    <alternativeName>
        <fullName evidence="7">Hydroxymethylbilane hydrolyase [cyclizing]</fullName>
    </alternativeName>
    <alternativeName>
        <fullName evidence="6">Uroporphyrinogen-III cosynthase</fullName>
    </alternativeName>
</protein>
<dbReference type="Gene3D" id="3.40.50.10090">
    <property type="match status" value="2"/>
</dbReference>
<dbReference type="CDD" id="cd06578">
    <property type="entry name" value="HemD"/>
    <property type="match status" value="1"/>
</dbReference>
<evidence type="ECO:0000313" key="10">
    <source>
        <dbReference type="EMBL" id="CBH97933.1"/>
    </source>
</evidence>
<comment type="caution">
    <text evidence="10">The sequence shown here is derived from an EMBL/GenBank/DDBJ whole genome shotgun (WGS) entry which is preliminary data.</text>
</comment>
<accession>E6PSM6</accession>
<dbReference type="GO" id="GO:0006780">
    <property type="term" value="P:uroporphyrinogen III biosynthetic process"/>
    <property type="evidence" value="ECO:0007669"/>
    <property type="project" value="InterPro"/>
</dbReference>
<evidence type="ECO:0000256" key="2">
    <source>
        <dbReference type="ARBA" id="ARBA00008133"/>
    </source>
</evidence>
<keyword evidence="5" id="KW-0627">Porphyrin biosynthesis</keyword>
<reference evidence="10" key="1">
    <citation type="submission" date="2009-10" db="EMBL/GenBank/DDBJ databases">
        <title>Diversity of trophic interactions inside an arsenic-rich microbial ecosystem.</title>
        <authorList>
            <person name="Bertin P.N."/>
            <person name="Heinrich-Salmeron A."/>
            <person name="Pelletier E."/>
            <person name="Goulhen-Chollet F."/>
            <person name="Arsene-Ploetze F."/>
            <person name="Gallien S."/>
            <person name="Calteau A."/>
            <person name="Vallenet D."/>
            <person name="Casiot C."/>
            <person name="Chane-Woon-Ming B."/>
            <person name="Giloteaux L."/>
            <person name="Barakat M."/>
            <person name="Bonnefoy V."/>
            <person name="Bruneel O."/>
            <person name="Chandler M."/>
            <person name="Cleiss J."/>
            <person name="Duran R."/>
            <person name="Elbaz-Poulichet F."/>
            <person name="Fonknechten N."/>
            <person name="Lauga B."/>
            <person name="Mornico D."/>
            <person name="Ortet P."/>
            <person name="Schaeffer C."/>
            <person name="Siguier P."/>
            <person name="Alexander Thil Smith A."/>
            <person name="Van Dorsselaer A."/>
            <person name="Weissenbach J."/>
            <person name="Medigue C."/>
            <person name="Le Paslier D."/>
        </authorList>
    </citation>
    <scope>NUCLEOTIDE SEQUENCE</scope>
</reference>
<keyword evidence="4" id="KW-0456">Lyase</keyword>
<evidence type="ECO:0000256" key="6">
    <source>
        <dbReference type="ARBA" id="ARBA00031702"/>
    </source>
</evidence>
<dbReference type="InterPro" id="IPR039793">
    <property type="entry name" value="UROS/Hem4"/>
</dbReference>
<feature type="domain" description="Tetrapyrrole biosynthesis uroporphyrinogen III synthase" evidence="9">
    <location>
        <begin position="26"/>
        <end position="258"/>
    </location>
</feature>
<dbReference type="PANTHER" id="PTHR38042:SF1">
    <property type="entry name" value="UROPORPHYRINOGEN-III SYNTHASE, CHLOROPLASTIC"/>
    <property type="match status" value="1"/>
</dbReference>
<comment type="catalytic activity">
    <reaction evidence="8">
        <text>hydroxymethylbilane = uroporphyrinogen III + H2O</text>
        <dbReference type="Rhea" id="RHEA:18965"/>
        <dbReference type="ChEBI" id="CHEBI:15377"/>
        <dbReference type="ChEBI" id="CHEBI:57308"/>
        <dbReference type="ChEBI" id="CHEBI:57845"/>
        <dbReference type="EC" id="4.2.1.75"/>
    </reaction>
</comment>
<comment type="pathway">
    <text evidence="1">Porphyrin-containing compound metabolism; protoporphyrin-IX biosynthesis; coproporphyrinogen-III from 5-aminolevulinate: step 3/4.</text>
</comment>
<gene>
    <name evidence="10" type="ORF">CARN2_3409</name>
</gene>
<evidence type="ECO:0000256" key="7">
    <source>
        <dbReference type="ARBA" id="ARBA00032649"/>
    </source>
</evidence>
<sequence length="276" mass="28833">MPANPPPSLILTRPQAEAGDDARSLALRQAGVVLHHFPLIRILPPRDAAAAAQALAALADFDLAVPVSPAAVHAALGMLRTPWPEACAVGLVGPGSRAAFEQALRARGESSDTLRIISAPAEAADSEGLWLALQGLCASLPQRRWADARVLLLRGGAGRDWLADTLTAAGARVYRVSVYRREAPAPDEATLTRLRSLLADSGGSAGRATWLLTASEGVRNLQNLLAPAGLQASVLGQHRALATHARIAASAREMGFGRVDLCTPDTASILQALRVS</sequence>
<evidence type="ECO:0000256" key="8">
    <source>
        <dbReference type="ARBA" id="ARBA00048617"/>
    </source>
</evidence>
<proteinExistence type="inferred from homology"/>
<dbReference type="PANTHER" id="PTHR38042">
    <property type="entry name" value="UROPORPHYRINOGEN-III SYNTHASE, CHLOROPLASTIC"/>
    <property type="match status" value="1"/>
</dbReference>
<dbReference type="SUPFAM" id="SSF69618">
    <property type="entry name" value="HemD-like"/>
    <property type="match status" value="1"/>
</dbReference>
<comment type="similarity">
    <text evidence="2">Belongs to the uroporphyrinogen-III synthase family.</text>
</comment>
<evidence type="ECO:0000259" key="9">
    <source>
        <dbReference type="Pfam" id="PF02602"/>
    </source>
</evidence>
<dbReference type="Pfam" id="PF02602">
    <property type="entry name" value="HEM4"/>
    <property type="match status" value="1"/>
</dbReference>
<evidence type="ECO:0000256" key="1">
    <source>
        <dbReference type="ARBA" id="ARBA00004772"/>
    </source>
</evidence>
<dbReference type="EC" id="4.2.1.75" evidence="3"/>